<evidence type="ECO:0000313" key="2">
    <source>
        <dbReference type="EMBL" id="APA97901.1"/>
    </source>
</evidence>
<feature type="region of interest" description="Disordered" evidence="1">
    <location>
        <begin position="39"/>
        <end position="65"/>
    </location>
</feature>
<reference evidence="2 5" key="3">
    <citation type="submission" date="2016-10" db="EMBL/GenBank/DDBJ databases">
        <title>Genome sequence of Nocardia seriolae strain EM150506, isolated from Anguila japonica.</title>
        <authorList>
            <person name="Han H.-J."/>
        </authorList>
    </citation>
    <scope>NUCLEOTIDE SEQUENCE [LARGE SCALE GENOMIC DNA]</scope>
    <source>
        <strain evidence="2 5">EM150506</strain>
    </source>
</reference>
<evidence type="ECO:0000256" key="1">
    <source>
        <dbReference type="SAM" id="MobiDB-lite"/>
    </source>
</evidence>
<dbReference type="InterPro" id="IPR029044">
    <property type="entry name" value="Nucleotide-diphossugar_trans"/>
</dbReference>
<evidence type="ECO:0000313" key="4">
    <source>
        <dbReference type="Proteomes" id="UP000037179"/>
    </source>
</evidence>
<dbReference type="Gene3D" id="3.90.550.10">
    <property type="entry name" value="Spore Coat Polysaccharide Biosynthesis Protein SpsA, Chain A"/>
    <property type="match status" value="1"/>
</dbReference>
<gene>
    <name evidence="2" type="ORF">NS506_03852</name>
    <name evidence="3" type="ORF">NSK11_contig00080-0012</name>
</gene>
<dbReference type="Proteomes" id="UP000180166">
    <property type="component" value="Chromosome"/>
</dbReference>
<keyword evidence="4" id="KW-1185">Reference proteome</keyword>
<dbReference type="EMBL" id="BBYQ01000080">
    <property type="protein sequence ID" value="GAP30416.1"/>
    <property type="molecule type" value="Genomic_DNA"/>
</dbReference>
<reference evidence="3 4" key="2">
    <citation type="journal article" date="2016" name="Genome Announc.">
        <title>Draft Genome Sequence of Erythromycin- and Oxytetracycline-Sensitive Nocardia seriolae Strain U-1 (NBRC 110359).</title>
        <authorList>
            <person name="Imajoh M."/>
            <person name="Sukeda M."/>
            <person name="Shimizu M."/>
            <person name="Yamane J."/>
            <person name="Ohnishi K."/>
            <person name="Oshima S."/>
        </authorList>
    </citation>
    <scope>NUCLEOTIDE SEQUENCE [LARGE SCALE GENOMIC DNA]</scope>
    <source>
        <strain evidence="3 4">U-1</strain>
    </source>
</reference>
<reference evidence="4" key="1">
    <citation type="submission" date="2015-07" db="EMBL/GenBank/DDBJ databases">
        <title>Nocardia seriolae U-1 whole genome shotgun sequence.</title>
        <authorList>
            <person name="Imajoh M."/>
            <person name="Fukumoto Y."/>
            <person name="Sukeda M."/>
            <person name="Yamane J."/>
            <person name="Yamasaki K."/>
            <person name="Shimizu M."/>
            <person name="Ohnishi K."/>
            <person name="Oshima S."/>
        </authorList>
    </citation>
    <scope>NUCLEOTIDE SEQUENCE [LARGE SCALE GENOMIC DNA]</scope>
    <source>
        <strain evidence="4">U-1</strain>
    </source>
</reference>
<sequence length="65" mass="6864">MLVGPSYAIRTSVLNEIGGIQPSITEDMATSFAILPQRNPETGRHWKGVYTPGSAGPRRGPGLVG</sequence>
<proteinExistence type="predicted"/>
<dbReference type="EMBL" id="CP017839">
    <property type="protein sequence ID" value="APA97901.1"/>
    <property type="molecule type" value="Genomic_DNA"/>
</dbReference>
<accession>A0ABC9YZ95</accession>
<dbReference type="AlphaFoldDB" id="A0ABC9YZ95"/>
<dbReference type="RefSeq" id="WP_052086679.1">
    <property type="nucleotide sequence ID" value="NZ_AP017900.1"/>
</dbReference>
<evidence type="ECO:0000313" key="3">
    <source>
        <dbReference type="EMBL" id="GAP30416.1"/>
    </source>
</evidence>
<dbReference type="KEGG" id="nsr:NS506_03852"/>
<organism evidence="3 4">
    <name type="scientific">Nocardia seriolae</name>
    <dbReference type="NCBI Taxonomy" id="37332"/>
    <lineage>
        <taxon>Bacteria</taxon>
        <taxon>Bacillati</taxon>
        <taxon>Actinomycetota</taxon>
        <taxon>Actinomycetes</taxon>
        <taxon>Mycobacteriales</taxon>
        <taxon>Nocardiaceae</taxon>
        <taxon>Nocardia</taxon>
    </lineage>
</organism>
<dbReference type="Proteomes" id="UP000037179">
    <property type="component" value="Unassembled WGS sequence"/>
</dbReference>
<dbReference type="GeneID" id="93376093"/>
<evidence type="ECO:0000313" key="5">
    <source>
        <dbReference type="Proteomes" id="UP000180166"/>
    </source>
</evidence>
<protein>
    <submittedName>
        <fullName evidence="3">Uncharacterized protein</fullName>
    </submittedName>
</protein>
<name>A0ABC9YZ95_9NOCA</name>